<gene>
    <name evidence="1" type="ORF">H0E87_001125</name>
</gene>
<organism evidence="1 2">
    <name type="scientific">Populus deltoides</name>
    <name type="common">Eastern poplar</name>
    <name type="synonym">Eastern cottonwood</name>
    <dbReference type="NCBI Taxonomy" id="3696"/>
    <lineage>
        <taxon>Eukaryota</taxon>
        <taxon>Viridiplantae</taxon>
        <taxon>Streptophyta</taxon>
        <taxon>Embryophyta</taxon>
        <taxon>Tracheophyta</taxon>
        <taxon>Spermatophyta</taxon>
        <taxon>Magnoliopsida</taxon>
        <taxon>eudicotyledons</taxon>
        <taxon>Gunneridae</taxon>
        <taxon>Pentapetalae</taxon>
        <taxon>rosids</taxon>
        <taxon>fabids</taxon>
        <taxon>Malpighiales</taxon>
        <taxon>Salicaceae</taxon>
        <taxon>Saliceae</taxon>
        <taxon>Populus</taxon>
    </lineage>
</organism>
<keyword evidence="2" id="KW-1185">Reference proteome</keyword>
<accession>A0A8T2ZPW6</accession>
<feature type="non-terminal residue" evidence="1">
    <location>
        <position position="1"/>
    </location>
</feature>
<proteinExistence type="predicted"/>
<reference evidence="1" key="1">
    <citation type="journal article" date="2021" name="J. Hered.">
        <title>Genome Assembly of Salicaceae Populus deltoides (Eastern Cottonwood) I-69 Based on Nanopore Sequencing and Hi-C Technologies.</title>
        <authorList>
            <person name="Bai S."/>
            <person name="Wu H."/>
            <person name="Zhang J."/>
            <person name="Pan Z."/>
            <person name="Zhao W."/>
            <person name="Li Z."/>
            <person name="Tong C."/>
        </authorList>
    </citation>
    <scope>NUCLEOTIDE SEQUENCE</scope>
    <source>
        <tissue evidence="1">Leaf</tissue>
    </source>
</reference>
<dbReference type="Proteomes" id="UP000807159">
    <property type="component" value="Chromosome 1"/>
</dbReference>
<dbReference type="AlphaFoldDB" id="A0A8T2ZPW6"/>
<evidence type="ECO:0000313" key="1">
    <source>
        <dbReference type="EMBL" id="KAH8519593.1"/>
    </source>
</evidence>
<protein>
    <submittedName>
        <fullName evidence="1">Uncharacterized protein</fullName>
    </submittedName>
</protein>
<sequence length="154" mass="17559">RFWAAVGGDELGLLGMKRLLAVLRRRKGQIGGCWYGGWKWEVGCCGREVVCQEGDDWEREGKRVGGRRRKVVLCSLVLFWQRGSVLMTGQGDGGQMLRGKRNGDGYWFGRETKEMGNHRFVGKACSGFWMLKWPRVKWFLGGRKLWLGEGEVCV</sequence>
<name>A0A8T2ZPW6_POPDE</name>
<evidence type="ECO:0000313" key="2">
    <source>
        <dbReference type="Proteomes" id="UP000807159"/>
    </source>
</evidence>
<dbReference type="EMBL" id="JACEGQ020000001">
    <property type="protein sequence ID" value="KAH8519593.1"/>
    <property type="molecule type" value="Genomic_DNA"/>
</dbReference>
<comment type="caution">
    <text evidence="1">The sequence shown here is derived from an EMBL/GenBank/DDBJ whole genome shotgun (WGS) entry which is preliminary data.</text>
</comment>